<dbReference type="Proteomes" id="UP000594263">
    <property type="component" value="Unplaced"/>
</dbReference>
<sequence length="63" mass="6966">MMGRQSGTAPSLDFFSYLLLGRVSCEFSVQPQVSFMPARSPPCPHPIHLNSQPATSQFPEPLF</sequence>
<feature type="region of interest" description="Disordered" evidence="1">
    <location>
        <begin position="44"/>
        <end position="63"/>
    </location>
</feature>
<dbReference type="EnsemblPlants" id="Kaladp0058s0026.1.v1.1">
    <property type="protein sequence ID" value="Kaladp0058s0026.1.v1.1.CDS.1"/>
    <property type="gene ID" value="Kaladp0058s0026.v1.1"/>
</dbReference>
<protein>
    <submittedName>
        <fullName evidence="2">Uncharacterized protein</fullName>
    </submittedName>
</protein>
<organism evidence="2 3">
    <name type="scientific">Kalanchoe fedtschenkoi</name>
    <name type="common">Lavender scallops</name>
    <name type="synonym">South American air plant</name>
    <dbReference type="NCBI Taxonomy" id="63787"/>
    <lineage>
        <taxon>Eukaryota</taxon>
        <taxon>Viridiplantae</taxon>
        <taxon>Streptophyta</taxon>
        <taxon>Embryophyta</taxon>
        <taxon>Tracheophyta</taxon>
        <taxon>Spermatophyta</taxon>
        <taxon>Magnoliopsida</taxon>
        <taxon>eudicotyledons</taxon>
        <taxon>Gunneridae</taxon>
        <taxon>Pentapetalae</taxon>
        <taxon>Saxifragales</taxon>
        <taxon>Crassulaceae</taxon>
        <taxon>Kalanchoe</taxon>
    </lineage>
</organism>
<dbReference type="Gramene" id="Kaladp0058s0026.1.v1.1">
    <property type="protein sequence ID" value="Kaladp0058s0026.1.v1.1.CDS.1"/>
    <property type="gene ID" value="Kaladp0058s0026.v1.1"/>
</dbReference>
<evidence type="ECO:0000313" key="2">
    <source>
        <dbReference type="EnsemblPlants" id="Kaladp0058s0026.1.v1.1.CDS.1"/>
    </source>
</evidence>
<evidence type="ECO:0000256" key="1">
    <source>
        <dbReference type="SAM" id="MobiDB-lite"/>
    </source>
</evidence>
<name>A0A7N0U822_KALFE</name>
<proteinExistence type="predicted"/>
<feature type="compositionally biased region" description="Polar residues" evidence="1">
    <location>
        <begin position="49"/>
        <end position="63"/>
    </location>
</feature>
<keyword evidence="3" id="KW-1185">Reference proteome</keyword>
<accession>A0A7N0U822</accession>
<dbReference type="AlphaFoldDB" id="A0A7N0U822"/>
<evidence type="ECO:0000313" key="3">
    <source>
        <dbReference type="Proteomes" id="UP000594263"/>
    </source>
</evidence>
<reference evidence="2" key="1">
    <citation type="submission" date="2021-01" db="UniProtKB">
        <authorList>
            <consortium name="EnsemblPlants"/>
        </authorList>
    </citation>
    <scope>IDENTIFICATION</scope>
</reference>